<keyword evidence="11 17" id="KW-0472">Membrane</keyword>
<evidence type="ECO:0000313" key="18">
    <source>
        <dbReference type="EMBL" id="GHC27237.1"/>
    </source>
</evidence>
<dbReference type="EMBL" id="BMZM01000002">
    <property type="protein sequence ID" value="GHC27237.1"/>
    <property type="molecule type" value="Genomic_DNA"/>
</dbReference>
<gene>
    <name evidence="18" type="primary">pssA</name>
    <name evidence="18" type="ORF">GCM10010082_20760</name>
</gene>
<dbReference type="RefSeq" id="WP_189517813.1">
    <property type="nucleotide sequence ID" value="NZ_BMZM01000002.1"/>
</dbReference>
<comment type="catalytic activity">
    <reaction evidence="1">
        <text>a CDP-1,2-diacyl-sn-glycerol + L-serine = a 1,2-diacyl-sn-glycero-3-phospho-L-serine + CMP + H(+)</text>
        <dbReference type="Rhea" id="RHEA:16913"/>
        <dbReference type="ChEBI" id="CHEBI:15378"/>
        <dbReference type="ChEBI" id="CHEBI:33384"/>
        <dbReference type="ChEBI" id="CHEBI:57262"/>
        <dbReference type="ChEBI" id="CHEBI:58332"/>
        <dbReference type="ChEBI" id="CHEBI:60377"/>
        <dbReference type="EC" id="2.7.8.8"/>
    </reaction>
</comment>
<dbReference type="InterPro" id="IPR000462">
    <property type="entry name" value="CDP-OH_P_trans"/>
</dbReference>
<evidence type="ECO:0000256" key="14">
    <source>
        <dbReference type="ARBA" id="ARBA00032361"/>
    </source>
</evidence>
<keyword evidence="10" id="KW-0443">Lipid metabolism</keyword>
<dbReference type="EC" id="2.7.8.8" evidence="4"/>
<comment type="caution">
    <text evidence="18">The sequence shown here is derived from an EMBL/GenBank/DDBJ whole genome shotgun (WGS) entry which is preliminary data.</text>
</comment>
<name>A0ABQ3FJN4_9GAMM</name>
<proteinExistence type="inferred from homology"/>
<evidence type="ECO:0000256" key="7">
    <source>
        <dbReference type="ARBA" id="ARBA00022679"/>
    </source>
</evidence>
<evidence type="ECO:0000256" key="5">
    <source>
        <dbReference type="ARBA" id="ARBA00017171"/>
    </source>
</evidence>
<evidence type="ECO:0000256" key="2">
    <source>
        <dbReference type="ARBA" id="ARBA00004127"/>
    </source>
</evidence>
<feature type="transmembrane region" description="Helical" evidence="17">
    <location>
        <begin position="40"/>
        <end position="62"/>
    </location>
</feature>
<accession>A0ABQ3FJN4</accession>
<dbReference type="PANTHER" id="PTHR14269:SF61">
    <property type="entry name" value="CDP-DIACYLGLYCEROL--SERINE O-PHOSPHATIDYLTRANSFERASE"/>
    <property type="match status" value="1"/>
</dbReference>
<feature type="transmembrane region" description="Helical" evidence="17">
    <location>
        <begin position="187"/>
        <end position="207"/>
    </location>
</feature>
<organism evidence="18 19">
    <name type="scientific">Kushneria pakistanensis</name>
    <dbReference type="NCBI Taxonomy" id="1508770"/>
    <lineage>
        <taxon>Bacteria</taxon>
        <taxon>Pseudomonadati</taxon>
        <taxon>Pseudomonadota</taxon>
        <taxon>Gammaproteobacteria</taxon>
        <taxon>Oceanospirillales</taxon>
        <taxon>Halomonadaceae</taxon>
        <taxon>Kushneria</taxon>
    </lineage>
</organism>
<reference evidence="19" key="1">
    <citation type="journal article" date="2019" name="Int. J. Syst. Evol. Microbiol.">
        <title>The Global Catalogue of Microorganisms (GCM) 10K type strain sequencing project: providing services to taxonomists for standard genome sequencing and annotation.</title>
        <authorList>
            <consortium name="The Broad Institute Genomics Platform"/>
            <consortium name="The Broad Institute Genome Sequencing Center for Infectious Disease"/>
            <person name="Wu L."/>
            <person name="Ma J."/>
        </authorList>
    </citation>
    <scope>NUCLEOTIDE SEQUENCE [LARGE SCALE GENOMIC DNA]</scope>
    <source>
        <strain evidence="19">KCTC 42082</strain>
    </source>
</reference>
<keyword evidence="19" id="KW-1185">Reference proteome</keyword>
<evidence type="ECO:0000256" key="1">
    <source>
        <dbReference type="ARBA" id="ARBA00000287"/>
    </source>
</evidence>
<evidence type="ECO:0000256" key="6">
    <source>
        <dbReference type="ARBA" id="ARBA00022516"/>
    </source>
</evidence>
<keyword evidence="7 15" id="KW-0808">Transferase</keyword>
<evidence type="ECO:0000256" key="10">
    <source>
        <dbReference type="ARBA" id="ARBA00023098"/>
    </source>
</evidence>
<dbReference type="PROSITE" id="PS00379">
    <property type="entry name" value="CDP_ALCOHOL_P_TRANSF"/>
    <property type="match status" value="1"/>
</dbReference>
<dbReference type="Proteomes" id="UP000604243">
    <property type="component" value="Unassembled WGS sequence"/>
</dbReference>
<evidence type="ECO:0000256" key="16">
    <source>
        <dbReference type="SAM" id="MobiDB-lite"/>
    </source>
</evidence>
<feature type="compositionally biased region" description="Low complexity" evidence="16">
    <location>
        <begin position="285"/>
        <end position="305"/>
    </location>
</feature>
<evidence type="ECO:0000256" key="15">
    <source>
        <dbReference type="RuleBase" id="RU003750"/>
    </source>
</evidence>
<feature type="region of interest" description="Disordered" evidence="16">
    <location>
        <begin position="280"/>
        <end position="316"/>
    </location>
</feature>
<comment type="subcellular location">
    <subcellularLocation>
        <location evidence="2">Endomembrane system</location>
        <topology evidence="2">Multi-pass membrane protein</topology>
    </subcellularLocation>
</comment>
<feature type="transmembrane region" description="Helical" evidence="17">
    <location>
        <begin position="160"/>
        <end position="181"/>
    </location>
</feature>
<evidence type="ECO:0000256" key="9">
    <source>
        <dbReference type="ARBA" id="ARBA00022989"/>
    </source>
</evidence>
<evidence type="ECO:0000256" key="13">
    <source>
        <dbReference type="ARBA" id="ARBA00023264"/>
    </source>
</evidence>
<keyword evidence="6" id="KW-0444">Lipid biosynthesis</keyword>
<feature type="transmembrane region" description="Helical" evidence="17">
    <location>
        <begin position="130"/>
        <end position="148"/>
    </location>
</feature>
<dbReference type="Pfam" id="PF01066">
    <property type="entry name" value="CDP-OH_P_transf"/>
    <property type="match status" value="1"/>
</dbReference>
<evidence type="ECO:0000313" key="19">
    <source>
        <dbReference type="Proteomes" id="UP000604243"/>
    </source>
</evidence>
<evidence type="ECO:0000256" key="12">
    <source>
        <dbReference type="ARBA" id="ARBA00023209"/>
    </source>
</evidence>
<dbReference type="NCBIfam" id="TIGR00473">
    <property type="entry name" value="pssA"/>
    <property type="match status" value="1"/>
</dbReference>
<evidence type="ECO:0000256" key="3">
    <source>
        <dbReference type="ARBA" id="ARBA00010441"/>
    </source>
</evidence>
<dbReference type="PANTHER" id="PTHR14269">
    <property type="entry name" value="CDP-DIACYLGLYCEROL--GLYCEROL-3-PHOSPHATE 3-PHOSPHATIDYLTRANSFERASE-RELATED"/>
    <property type="match status" value="1"/>
</dbReference>
<feature type="transmembrane region" description="Helical" evidence="17">
    <location>
        <begin position="105"/>
        <end position="124"/>
    </location>
</feature>
<evidence type="ECO:0000256" key="17">
    <source>
        <dbReference type="SAM" id="Phobius"/>
    </source>
</evidence>
<keyword evidence="12" id="KW-0594">Phospholipid biosynthesis</keyword>
<dbReference type="InterPro" id="IPR043130">
    <property type="entry name" value="CDP-OH_PTrfase_TM_dom"/>
</dbReference>
<dbReference type="InterPro" id="IPR004533">
    <property type="entry name" value="CDP-diaglyc--ser_O-PTrfase"/>
</dbReference>
<dbReference type="InterPro" id="IPR050324">
    <property type="entry name" value="CDP-alcohol_PTase-I"/>
</dbReference>
<evidence type="ECO:0000256" key="8">
    <source>
        <dbReference type="ARBA" id="ARBA00022692"/>
    </source>
</evidence>
<comment type="similarity">
    <text evidence="3 15">Belongs to the CDP-alcohol phosphatidyltransferase class-I family.</text>
</comment>
<feature type="transmembrane region" description="Helical" evidence="17">
    <location>
        <begin position="68"/>
        <end position="84"/>
    </location>
</feature>
<evidence type="ECO:0000256" key="4">
    <source>
        <dbReference type="ARBA" id="ARBA00013174"/>
    </source>
</evidence>
<sequence>MTQTPPPNNRPPRDPFSEFKDDTEVVEDIMQNGKRVRRRGIYLLPNLFTTAALFSGFFSVVAALNGNFGSAAIAIFVSMVLDGFDGRVARMTNTQSAFGEEYDSLADMLSFGVAPAIVAFAWILQDVGNLGWIAAFVYVAGAALRLARFNVQIGSTDKKWFIGLPSPSAAAVVAGFVWTFHSFEATAFGFKVLMAIIVAAVGILMVSNIRYYSFKEVDFKSPVPFVALLAIVLAFVLISLEPAIMLLLLFGSYAASGPILAIMRRTGHARPIHSGIATTEEEMEAANAETSETSVSADGAGVAGAPEISEKGDERK</sequence>
<feature type="transmembrane region" description="Helical" evidence="17">
    <location>
        <begin position="219"/>
        <end position="238"/>
    </location>
</feature>
<dbReference type="Gene3D" id="1.20.120.1760">
    <property type="match status" value="1"/>
</dbReference>
<feature type="transmembrane region" description="Helical" evidence="17">
    <location>
        <begin position="244"/>
        <end position="263"/>
    </location>
</feature>
<keyword evidence="13" id="KW-1208">Phospholipid metabolism</keyword>
<protein>
    <recommendedName>
        <fullName evidence="5">CDP-diacylglycerol--serine O-phosphatidyltransferase</fullName>
        <ecNumber evidence="4">2.7.8.8</ecNumber>
    </recommendedName>
    <alternativeName>
        <fullName evidence="14">Phosphatidylserine synthase</fullName>
    </alternativeName>
</protein>
<keyword evidence="8 17" id="KW-0812">Transmembrane</keyword>
<dbReference type="InterPro" id="IPR048254">
    <property type="entry name" value="CDP_ALCOHOL_P_TRANSF_CS"/>
</dbReference>
<keyword evidence="9 17" id="KW-1133">Transmembrane helix</keyword>
<evidence type="ECO:0000256" key="11">
    <source>
        <dbReference type="ARBA" id="ARBA00023136"/>
    </source>
</evidence>